<evidence type="ECO:0000313" key="8">
    <source>
        <dbReference type="EMBL" id="HIZ66471.1"/>
    </source>
</evidence>
<dbReference type="InterPro" id="IPR003838">
    <property type="entry name" value="ABC3_permease_C"/>
</dbReference>
<feature type="transmembrane region" description="Helical" evidence="6">
    <location>
        <begin position="516"/>
        <end position="541"/>
    </location>
</feature>
<dbReference type="GO" id="GO:0005886">
    <property type="term" value="C:plasma membrane"/>
    <property type="evidence" value="ECO:0007669"/>
    <property type="project" value="UniProtKB-SubCell"/>
</dbReference>
<name>A0A9D2JT82_9FIRM</name>
<proteinExistence type="predicted"/>
<reference evidence="8" key="1">
    <citation type="journal article" date="2021" name="PeerJ">
        <title>Extensive microbial diversity within the chicken gut microbiome revealed by metagenomics and culture.</title>
        <authorList>
            <person name="Gilroy R."/>
            <person name="Ravi A."/>
            <person name="Getino M."/>
            <person name="Pursley I."/>
            <person name="Horton D.L."/>
            <person name="Alikhan N.F."/>
            <person name="Baker D."/>
            <person name="Gharbi K."/>
            <person name="Hall N."/>
            <person name="Watson M."/>
            <person name="Adriaenssens E.M."/>
            <person name="Foster-Nyarko E."/>
            <person name="Jarju S."/>
            <person name="Secka A."/>
            <person name="Antonio M."/>
            <person name="Oren A."/>
            <person name="Chaudhuri R.R."/>
            <person name="La Ragione R."/>
            <person name="Hildebrand F."/>
            <person name="Pallen M.J."/>
        </authorList>
    </citation>
    <scope>NUCLEOTIDE SEQUENCE</scope>
    <source>
        <strain evidence="8">1068</strain>
    </source>
</reference>
<comment type="caution">
    <text evidence="8">The sequence shown here is derived from an EMBL/GenBank/DDBJ whole genome shotgun (WGS) entry which is preliminary data.</text>
</comment>
<dbReference type="Pfam" id="PF02687">
    <property type="entry name" value="FtsX"/>
    <property type="match status" value="1"/>
</dbReference>
<protein>
    <recommendedName>
        <fullName evidence="7">ABC3 transporter permease C-terminal domain-containing protein</fullName>
    </recommendedName>
</protein>
<feature type="transmembrane region" description="Helical" evidence="6">
    <location>
        <begin position="16"/>
        <end position="38"/>
    </location>
</feature>
<feature type="domain" description="ABC3 transporter permease C-terminal" evidence="7">
    <location>
        <begin position="474"/>
        <end position="558"/>
    </location>
</feature>
<sequence>MIRNSIRQMCRTPLKLLLFFILVSISTGLVVVGTQLYLESSRKLEKAGEIFHTIATVEQKESRMEQSASWDGALKEYSYRDYPVYEEIIPLRVLDFPEAQYIAGPEKRPYYGAYLPDYKLEADLAVSMDESFIAEFTPLEDCIPSEPVPVMIERVLDGDVFGSQGFWFCDHWTENPRPMEKGKTYIARILPQKNTHDNNETPAIEGIAYSNPACSTQKGKAGEEIESVLQENQTMLWEEVTEGFYETGRGRFWLRAIEAEKRFDKTVPVLPVTDLELLTAFHKKEASVIQGREFTAQELEKGEPVCLISREFGEQNGIKPGDFITLPLYFANYGSAPSKAFYNGGGSLGMMDFSLLNAKGELYPVFWEAEYRVVGIYQYQPSGGTDLWNSEMGREEILIPAASVLASDEENIVEYGPMIQGTTSFQIPNGTMEEFQTAFLKVGKSSFLELQFDDNGYEQVKGELEKNKTMALLLLAGGLLLCMTVFLLLLYFFVIKQKIRTAIECSLGMSRRQCRSSLLGGILVFTLFAVGIGNGAGALAFSQTKNEDSFQESSFSTKYSSHQSQEPSSQTVNALEEGTGNSLIWYAILPCELFLLMLAMSWAAVEYNLKEEPMALLSAR</sequence>
<dbReference type="Proteomes" id="UP000824056">
    <property type="component" value="Unassembled WGS sequence"/>
</dbReference>
<comment type="subcellular location">
    <subcellularLocation>
        <location evidence="1">Cell membrane</location>
        <topology evidence="1">Multi-pass membrane protein</topology>
    </subcellularLocation>
</comment>
<accession>A0A9D2JT82</accession>
<evidence type="ECO:0000256" key="6">
    <source>
        <dbReference type="SAM" id="Phobius"/>
    </source>
</evidence>
<evidence type="ECO:0000256" key="5">
    <source>
        <dbReference type="ARBA" id="ARBA00023136"/>
    </source>
</evidence>
<gene>
    <name evidence="8" type="ORF">H9809_11355</name>
</gene>
<evidence type="ECO:0000259" key="7">
    <source>
        <dbReference type="Pfam" id="PF02687"/>
    </source>
</evidence>
<feature type="transmembrane region" description="Helical" evidence="6">
    <location>
        <begin position="470"/>
        <end position="495"/>
    </location>
</feature>
<keyword evidence="3 6" id="KW-0812">Transmembrane</keyword>
<evidence type="ECO:0000256" key="1">
    <source>
        <dbReference type="ARBA" id="ARBA00004651"/>
    </source>
</evidence>
<dbReference type="EMBL" id="DXBG01000266">
    <property type="protein sequence ID" value="HIZ66471.1"/>
    <property type="molecule type" value="Genomic_DNA"/>
</dbReference>
<feature type="transmembrane region" description="Helical" evidence="6">
    <location>
        <begin position="583"/>
        <end position="605"/>
    </location>
</feature>
<evidence type="ECO:0000256" key="3">
    <source>
        <dbReference type="ARBA" id="ARBA00022692"/>
    </source>
</evidence>
<feature type="non-terminal residue" evidence="8">
    <location>
        <position position="620"/>
    </location>
</feature>
<keyword evidence="4 6" id="KW-1133">Transmembrane helix</keyword>
<evidence type="ECO:0000313" key="9">
    <source>
        <dbReference type="Proteomes" id="UP000824056"/>
    </source>
</evidence>
<dbReference type="AlphaFoldDB" id="A0A9D2JT82"/>
<keyword evidence="2" id="KW-1003">Cell membrane</keyword>
<organism evidence="8 9">
    <name type="scientific">Candidatus Blautia pullicola</name>
    <dbReference type="NCBI Taxonomy" id="2838498"/>
    <lineage>
        <taxon>Bacteria</taxon>
        <taxon>Bacillati</taxon>
        <taxon>Bacillota</taxon>
        <taxon>Clostridia</taxon>
        <taxon>Lachnospirales</taxon>
        <taxon>Lachnospiraceae</taxon>
        <taxon>Blautia</taxon>
    </lineage>
</organism>
<reference evidence="8" key="2">
    <citation type="submission" date="2021-04" db="EMBL/GenBank/DDBJ databases">
        <authorList>
            <person name="Gilroy R."/>
        </authorList>
    </citation>
    <scope>NUCLEOTIDE SEQUENCE</scope>
    <source>
        <strain evidence="8">1068</strain>
    </source>
</reference>
<evidence type="ECO:0000256" key="4">
    <source>
        <dbReference type="ARBA" id="ARBA00022989"/>
    </source>
</evidence>
<evidence type="ECO:0000256" key="2">
    <source>
        <dbReference type="ARBA" id="ARBA00022475"/>
    </source>
</evidence>
<keyword evidence="5 6" id="KW-0472">Membrane</keyword>